<evidence type="ECO:0000313" key="3">
    <source>
        <dbReference type="Proteomes" id="UP000321201"/>
    </source>
</evidence>
<reference evidence="2 3" key="1">
    <citation type="submission" date="2019-08" db="EMBL/GenBank/DDBJ databases">
        <title>Pelomicrobium methylotrophicum gen. nov., sp. nov. a moderately thermophilic, facultatively anaerobic, lithoautotrophic and methylotrophic bacterium isolated from a terrestrial mud volcano.</title>
        <authorList>
            <person name="Slobodkina G.B."/>
            <person name="Merkel A.Y."/>
            <person name="Slobodkin A.I."/>
        </authorList>
    </citation>
    <scope>NUCLEOTIDE SEQUENCE [LARGE SCALE GENOMIC DNA]</scope>
    <source>
        <strain evidence="2 3">SM250</strain>
    </source>
</reference>
<dbReference type="EMBL" id="VPFL01000016">
    <property type="protein sequence ID" value="TXF11206.1"/>
    <property type="molecule type" value="Genomic_DNA"/>
</dbReference>
<proteinExistence type="predicted"/>
<dbReference type="AlphaFoldDB" id="A0A5C7EVD0"/>
<comment type="caution">
    <text evidence="2">The sequence shown here is derived from an EMBL/GenBank/DDBJ whole genome shotgun (WGS) entry which is preliminary data.</text>
</comment>
<organism evidence="2 3">
    <name type="scientific">Pelomicrobium methylotrophicum</name>
    <dbReference type="NCBI Taxonomy" id="2602750"/>
    <lineage>
        <taxon>Bacteria</taxon>
        <taxon>Pseudomonadati</taxon>
        <taxon>Pseudomonadota</taxon>
        <taxon>Hydrogenophilia</taxon>
        <taxon>Hydrogenophilia incertae sedis</taxon>
        <taxon>Pelomicrobium</taxon>
    </lineage>
</organism>
<dbReference type="Proteomes" id="UP000321201">
    <property type="component" value="Unassembled WGS sequence"/>
</dbReference>
<evidence type="ECO:0000313" key="2">
    <source>
        <dbReference type="EMBL" id="TXF11206.1"/>
    </source>
</evidence>
<keyword evidence="3" id="KW-1185">Reference proteome</keyword>
<keyword evidence="1" id="KW-0472">Membrane</keyword>
<protein>
    <recommendedName>
        <fullName evidence="4">Type-F conjugative transfer system protein (TrbI_Ftype)</fullName>
    </recommendedName>
</protein>
<dbReference type="InParanoid" id="A0A5C7EVD0"/>
<feature type="transmembrane region" description="Helical" evidence="1">
    <location>
        <begin position="20"/>
        <end position="38"/>
    </location>
</feature>
<sequence length="131" mass="14045">MGDGTAPVAPQQTGLYGHALTWFLSVLSAVIVGAAWVYTHPAPRFAVVDVARLANEEVENLTQRIRPDMSDQERTALINQAGAVGGRIEEALETLGRECRCVILHAGAVVNGRGDIPDMTGRVRELLAAKK</sequence>
<keyword evidence="1" id="KW-0812">Transmembrane</keyword>
<evidence type="ECO:0000256" key="1">
    <source>
        <dbReference type="SAM" id="Phobius"/>
    </source>
</evidence>
<gene>
    <name evidence="2" type="ORF">FR698_11895</name>
</gene>
<accession>A0A5C7EVD0</accession>
<keyword evidence="1" id="KW-1133">Transmembrane helix</keyword>
<name>A0A5C7EVD0_9PROT</name>
<evidence type="ECO:0008006" key="4">
    <source>
        <dbReference type="Google" id="ProtNLM"/>
    </source>
</evidence>
<dbReference type="OrthoDB" id="8548203at2"/>
<dbReference type="RefSeq" id="WP_147800417.1">
    <property type="nucleotide sequence ID" value="NZ_VPFL01000016.1"/>
</dbReference>